<evidence type="ECO:0000313" key="9">
    <source>
        <dbReference type="Proteomes" id="UP000053317"/>
    </source>
</evidence>
<gene>
    <name evidence="8" type="ORF">UCRPC4_g05545</name>
</gene>
<dbReference type="EMBL" id="LCWF01000145">
    <property type="protein sequence ID" value="KKY17484.1"/>
    <property type="molecule type" value="Genomic_DNA"/>
</dbReference>
<keyword evidence="9" id="KW-1185">Reference proteome</keyword>
<keyword evidence="2" id="KW-0539">Nucleus</keyword>
<dbReference type="GO" id="GO:0000122">
    <property type="term" value="P:negative regulation of transcription by RNA polymerase II"/>
    <property type="evidence" value="ECO:0007669"/>
    <property type="project" value="InterPro"/>
</dbReference>
<dbReference type="InterPro" id="IPR042225">
    <property type="entry name" value="Ncb2"/>
</dbReference>
<evidence type="ECO:0000256" key="4">
    <source>
        <dbReference type="ARBA" id="ARBA00065193"/>
    </source>
</evidence>
<dbReference type="OrthoDB" id="601405at2759"/>
<accession>A0A0G2E439</accession>
<reference evidence="8 9" key="2">
    <citation type="submission" date="2015-05" db="EMBL/GenBank/DDBJ databases">
        <authorList>
            <person name="Morales-Cruz A."/>
            <person name="Amrine K.C."/>
            <person name="Cantu D."/>
        </authorList>
    </citation>
    <scope>NUCLEOTIDE SEQUENCE [LARGE SCALE GENOMIC DNA]</scope>
    <source>
        <strain evidence="8">UCRPC4</strain>
    </source>
</reference>
<dbReference type="GO" id="GO:0017054">
    <property type="term" value="C:negative cofactor 2 complex"/>
    <property type="evidence" value="ECO:0007669"/>
    <property type="project" value="InterPro"/>
</dbReference>
<comment type="subcellular location">
    <subcellularLocation>
        <location evidence="1">Nucleus</location>
    </subcellularLocation>
</comment>
<dbReference type="PANTHER" id="PTHR46138">
    <property type="entry name" value="PROTEIN DR1"/>
    <property type="match status" value="1"/>
</dbReference>
<dbReference type="GO" id="GO:0017025">
    <property type="term" value="F:TBP-class protein binding"/>
    <property type="evidence" value="ECO:0007669"/>
    <property type="project" value="TreeGrafter"/>
</dbReference>
<dbReference type="Pfam" id="PF00808">
    <property type="entry name" value="CBFD_NFYB_HMF"/>
    <property type="match status" value="1"/>
</dbReference>
<dbReference type="InterPro" id="IPR003958">
    <property type="entry name" value="CBFA_NFYB_domain"/>
</dbReference>
<dbReference type="FunFam" id="1.10.20.10:FF:000019">
    <property type="entry name" value="Negative cofactor 2 beta"/>
    <property type="match status" value="1"/>
</dbReference>
<comment type="caution">
    <text evidence="8">The sequence shown here is derived from an EMBL/GenBank/DDBJ whole genome shotgun (WGS) entry which is preliminary data.</text>
</comment>
<dbReference type="CDD" id="cd22905">
    <property type="entry name" value="HFD_Dr1"/>
    <property type="match status" value="1"/>
</dbReference>
<dbReference type="GO" id="GO:0051123">
    <property type="term" value="P:RNA polymerase II preinitiation complex assembly"/>
    <property type="evidence" value="ECO:0007669"/>
    <property type="project" value="TreeGrafter"/>
</dbReference>
<protein>
    <recommendedName>
        <fullName evidence="5">NCT transcriptional regulatory complex subunit B</fullName>
    </recommendedName>
    <alternativeName>
        <fullName evidence="6">Negative cofactor 2 B</fullName>
    </alternativeName>
</protein>
<comment type="function">
    <text evidence="3">Part of the NCT transcriptional regulatory complex that acts as a key regulator of ergosterol biosynthesis and the azole exporter cdr1B. The NCT complex binds the promoters of genes linked to azole susceptibility, and especially represses the expression of cdr1B transporter.</text>
</comment>
<feature type="domain" description="Transcription factor CBF/NF-Y/archaeal histone" evidence="7">
    <location>
        <begin position="87"/>
        <end position="153"/>
    </location>
</feature>
<dbReference type="PANTHER" id="PTHR46138:SF1">
    <property type="entry name" value="PROTEIN DR1"/>
    <property type="match status" value="1"/>
</dbReference>
<dbReference type="GO" id="GO:0046982">
    <property type="term" value="F:protein heterodimerization activity"/>
    <property type="evidence" value="ECO:0007669"/>
    <property type="project" value="InterPro"/>
</dbReference>
<dbReference type="GO" id="GO:0016251">
    <property type="term" value="F:RNA polymerase II general transcription initiation factor activity"/>
    <property type="evidence" value="ECO:0007669"/>
    <property type="project" value="TreeGrafter"/>
</dbReference>
<evidence type="ECO:0000256" key="3">
    <source>
        <dbReference type="ARBA" id="ARBA00053814"/>
    </source>
</evidence>
<evidence type="ECO:0000256" key="2">
    <source>
        <dbReference type="ARBA" id="ARBA00023242"/>
    </source>
</evidence>
<dbReference type="SUPFAM" id="SSF47113">
    <property type="entry name" value="Histone-fold"/>
    <property type="match status" value="1"/>
</dbReference>
<evidence type="ECO:0000313" key="8">
    <source>
        <dbReference type="EMBL" id="KKY17484.1"/>
    </source>
</evidence>
<evidence type="ECO:0000256" key="1">
    <source>
        <dbReference type="ARBA" id="ARBA00004123"/>
    </source>
</evidence>
<sequence>MNEEKELKKDFEIPEIFRRVNKDVEKLFFPDRLESPPLTVYFTCDLHLGSFSTQYDLFLCRWSSAEADDPFSNEMSDREFGGNDDLSLPKATVQKIITEILPPSSGLSFAKDARDLLIECCVEFITLISSEANDISEKEAKKTIAVEHIEKALTDLGFADYVSDVLAVADEFKDQQKTREKKQNKMEMSGMTTEELLKMQEEMFASAKEKYNAAPEEGAD</sequence>
<dbReference type="Proteomes" id="UP000053317">
    <property type="component" value="Unassembled WGS sequence"/>
</dbReference>
<dbReference type="Gene3D" id="1.10.20.10">
    <property type="entry name" value="Histone, subunit A"/>
    <property type="match status" value="1"/>
</dbReference>
<dbReference type="InterPro" id="IPR009072">
    <property type="entry name" value="Histone-fold"/>
</dbReference>
<proteinExistence type="predicted"/>
<name>A0A0G2E439_PHACM</name>
<comment type="subunit">
    <text evidence="4">Forms the NCT transcriptional regulatory complex with nctA and mot1.</text>
</comment>
<evidence type="ECO:0000256" key="5">
    <source>
        <dbReference type="ARBA" id="ARBA00072420"/>
    </source>
</evidence>
<organism evidence="8 9">
    <name type="scientific">Phaeomoniella chlamydospora</name>
    <name type="common">Phaeoacremonium chlamydosporum</name>
    <dbReference type="NCBI Taxonomy" id="158046"/>
    <lineage>
        <taxon>Eukaryota</taxon>
        <taxon>Fungi</taxon>
        <taxon>Dikarya</taxon>
        <taxon>Ascomycota</taxon>
        <taxon>Pezizomycotina</taxon>
        <taxon>Eurotiomycetes</taxon>
        <taxon>Chaetothyriomycetidae</taxon>
        <taxon>Phaeomoniellales</taxon>
        <taxon>Phaeomoniellaceae</taxon>
        <taxon>Phaeomoniella</taxon>
    </lineage>
</organism>
<dbReference type="AlphaFoldDB" id="A0A0G2E439"/>
<evidence type="ECO:0000259" key="7">
    <source>
        <dbReference type="Pfam" id="PF00808"/>
    </source>
</evidence>
<reference evidence="8 9" key="1">
    <citation type="submission" date="2015-05" db="EMBL/GenBank/DDBJ databases">
        <title>Distinctive expansion of gene families associated with plant cell wall degradation and secondary metabolism in the genomes of grapevine trunk pathogens.</title>
        <authorList>
            <person name="Lawrence D.P."/>
            <person name="Travadon R."/>
            <person name="Rolshausen P.E."/>
            <person name="Baumgartner K."/>
        </authorList>
    </citation>
    <scope>NUCLEOTIDE SEQUENCE [LARGE SCALE GENOMIC DNA]</scope>
    <source>
        <strain evidence="8">UCRPC4</strain>
    </source>
</reference>
<evidence type="ECO:0000256" key="6">
    <source>
        <dbReference type="ARBA" id="ARBA00079659"/>
    </source>
</evidence>